<comment type="caution">
    <text evidence="2">The sequence shown here is derived from an EMBL/GenBank/DDBJ whole genome shotgun (WGS) entry which is preliminary data.</text>
</comment>
<dbReference type="EMBL" id="BART01037996">
    <property type="protein sequence ID" value="GAH13098.1"/>
    <property type="molecule type" value="Genomic_DNA"/>
</dbReference>
<organism evidence="2">
    <name type="scientific">marine sediment metagenome</name>
    <dbReference type="NCBI Taxonomy" id="412755"/>
    <lineage>
        <taxon>unclassified sequences</taxon>
        <taxon>metagenomes</taxon>
        <taxon>ecological metagenomes</taxon>
    </lineage>
</organism>
<keyword evidence="1" id="KW-0812">Transmembrane</keyword>
<sequence>MGLGIWNSVIATIIIEGGIFILGVYLFNKITKAKNKTGFYSFWSLIIFLILMYIINFIGPPPGSVDAIGYVGLSQW</sequence>
<protein>
    <submittedName>
        <fullName evidence="2">Uncharacterized protein</fullName>
    </submittedName>
</protein>
<name>X1EWW1_9ZZZZ</name>
<feature type="transmembrane region" description="Helical" evidence="1">
    <location>
        <begin position="39"/>
        <end position="59"/>
    </location>
</feature>
<evidence type="ECO:0000256" key="1">
    <source>
        <dbReference type="SAM" id="Phobius"/>
    </source>
</evidence>
<accession>X1EWW1</accession>
<gene>
    <name evidence="2" type="ORF">S01H4_63264</name>
</gene>
<dbReference type="AlphaFoldDB" id="X1EWW1"/>
<evidence type="ECO:0000313" key="2">
    <source>
        <dbReference type="EMBL" id="GAH13098.1"/>
    </source>
</evidence>
<keyword evidence="1" id="KW-1133">Transmembrane helix</keyword>
<reference evidence="2" key="1">
    <citation type="journal article" date="2014" name="Front. Microbiol.">
        <title>High frequency of phylogenetically diverse reductive dehalogenase-homologous genes in deep subseafloor sedimentary metagenomes.</title>
        <authorList>
            <person name="Kawai M."/>
            <person name="Futagami T."/>
            <person name="Toyoda A."/>
            <person name="Takaki Y."/>
            <person name="Nishi S."/>
            <person name="Hori S."/>
            <person name="Arai W."/>
            <person name="Tsubouchi T."/>
            <person name="Morono Y."/>
            <person name="Uchiyama I."/>
            <person name="Ito T."/>
            <person name="Fujiyama A."/>
            <person name="Inagaki F."/>
            <person name="Takami H."/>
        </authorList>
    </citation>
    <scope>NUCLEOTIDE SEQUENCE</scope>
    <source>
        <strain evidence="2">Expedition CK06-06</strain>
    </source>
</reference>
<proteinExistence type="predicted"/>
<keyword evidence="1" id="KW-0472">Membrane</keyword>
<feature type="non-terminal residue" evidence="2">
    <location>
        <position position="76"/>
    </location>
</feature>
<feature type="transmembrane region" description="Helical" evidence="1">
    <location>
        <begin position="6"/>
        <end position="27"/>
    </location>
</feature>